<feature type="transmembrane region" description="Helical" evidence="1">
    <location>
        <begin position="36"/>
        <end position="52"/>
    </location>
</feature>
<proteinExistence type="predicted"/>
<dbReference type="KEGG" id="stha:NCTC11429_02224"/>
<reference evidence="2 3" key="1">
    <citation type="submission" date="2019-05" db="EMBL/GenBank/DDBJ databases">
        <authorList>
            <consortium name="Pathogen Informatics"/>
        </authorList>
    </citation>
    <scope>NUCLEOTIDE SEQUENCE [LARGE SCALE GENOMIC DNA]</scope>
    <source>
        <strain evidence="2 3">NCTC11429</strain>
    </source>
</reference>
<evidence type="ECO:0008006" key="4">
    <source>
        <dbReference type="Google" id="ProtNLM"/>
    </source>
</evidence>
<evidence type="ECO:0000313" key="2">
    <source>
        <dbReference type="EMBL" id="VTR39687.1"/>
    </source>
</evidence>
<evidence type="ECO:0000313" key="3">
    <source>
        <dbReference type="Proteomes" id="UP000308196"/>
    </source>
</evidence>
<evidence type="ECO:0000256" key="1">
    <source>
        <dbReference type="SAM" id="Phobius"/>
    </source>
</evidence>
<sequence>MNTMFREKLKMPKIAIVLFVVLYILIFLFAKVPFSVHLIILFVGVLLVFYRVDVKINTNGFQYSVMSIFKRTYQLSEISVIQIHDISALRDFGGWGFRYSFRYGWGLISDAPSIMRVCLNNGKEISFSVADKEALLNALSLLAIPIARIGDVSN</sequence>
<keyword evidence="1" id="KW-0812">Transmembrane</keyword>
<dbReference type="GeneID" id="78462946"/>
<protein>
    <recommendedName>
        <fullName evidence="4">Bacterial Pleckstrin homology domain-containing protein</fullName>
    </recommendedName>
</protein>
<keyword evidence="1" id="KW-0472">Membrane</keyword>
<dbReference type="AlphaFoldDB" id="A0A4U9V2B9"/>
<organism evidence="2 3">
    <name type="scientific">Sphingobacterium thalpophilum</name>
    <dbReference type="NCBI Taxonomy" id="259"/>
    <lineage>
        <taxon>Bacteria</taxon>
        <taxon>Pseudomonadati</taxon>
        <taxon>Bacteroidota</taxon>
        <taxon>Sphingobacteriia</taxon>
        <taxon>Sphingobacteriales</taxon>
        <taxon>Sphingobacteriaceae</taxon>
        <taxon>Sphingobacterium</taxon>
    </lineage>
</organism>
<accession>A0A4U9V2B9</accession>
<keyword evidence="1" id="KW-1133">Transmembrane helix</keyword>
<feature type="transmembrane region" description="Helical" evidence="1">
    <location>
        <begin position="12"/>
        <end position="30"/>
    </location>
</feature>
<dbReference type="Proteomes" id="UP000308196">
    <property type="component" value="Chromosome"/>
</dbReference>
<dbReference type="EMBL" id="LR590484">
    <property type="protein sequence ID" value="VTR39687.1"/>
    <property type="molecule type" value="Genomic_DNA"/>
</dbReference>
<dbReference type="RefSeq" id="WP_028072060.1">
    <property type="nucleotide sequence ID" value="NZ_LR590484.1"/>
</dbReference>
<name>A0A4U9V2B9_9SPHI</name>
<gene>
    <name evidence="2" type="ORF">NCTC11429_02224</name>
</gene>
<dbReference type="STRING" id="1123265.GCA_000686625_01088"/>